<organism evidence="6 7">
    <name type="scientific">Agromyces seonyuensis</name>
    <dbReference type="NCBI Taxonomy" id="2662446"/>
    <lineage>
        <taxon>Bacteria</taxon>
        <taxon>Bacillati</taxon>
        <taxon>Actinomycetota</taxon>
        <taxon>Actinomycetes</taxon>
        <taxon>Micrococcales</taxon>
        <taxon>Microbacteriaceae</taxon>
        <taxon>Agromyces</taxon>
    </lineage>
</organism>
<evidence type="ECO:0000256" key="2">
    <source>
        <dbReference type="ARBA" id="ARBA00008156"/>
    </source>
</evidence>
<evidence type="ECO:0000313" key="6">
    <source>
        <dbReference type="EMBL" id="MWB97873.1"/>
    </source>
</evidence>
<dbReference type="Gene3D" id="2.60.40.420">
    <property type="entry name" value="Cupredoxins - blue copper proteins"/>
    <property type="match status" value="1"/>
</dbReference>
<dbReference type="Pfam" id="PF01011">
    <property type="entry name" value="PQQ"/>
    <property type="match status" value="1"/>
</dbReference>
<dbReference type="PANTHER" id="PTHR32303">
    <property type="entry name" value="QUINOPROTEIN ALCOHOL DEHYDROGENASE (CYTOCHROME C)"/>
    <property type="match status" value="1"/>
</dbReference>
<feature type="compositionally biased region" description="Gly residues" evidence="4">
    <location>
        <begin position="41"/>
        <end position="56"/>
    </location>
</feature>
<dbReference type="Proteomes" id="UP000438182">
    <property type="component" value="Unassembled WGS sequence"/>
</dbReference>
<dbReference type="GO" id="GO:0016491">
    <property type="term" value="F:oxidoreductase activity"/>
    <property type="evidence" value="ECO:0007669"/>
    <property type="project" value="UniProtKB-KW"/>
</dbReference>
<dbReference type="InterPro" id="IPR002372">
    <property type="entry name" value="PQQ_rpt_dom"/>
</dbReference>
<comment type="cofactor">
    <cofactor evidence="1">
        <name>pyrroloquinoline quinone</name>
        <dbReference type="ChEBI" id="CHEBI:58442"/>
    </cofactor>
</comment>
<evidence type="ECO:0000256" key="1">
    <source>
        <dbReference type="ARBA" id="ARBA00001931"/>
    </source>
</evidence>
<keyword evidence="7" id="KW-1185">Reference proteome</keyword>
<dbReference type="InterPro" id="IPR008972">
    <property type="entry name" value="Cupredoxin"/>
</dbReference>
<dbReference type="EMBL" id="WSTA01000014">
    <property type="protein sequence ID" value="MWB97873.1"/>
    <property type="molecule type" value="Genomic_DNA"/>
</dbReference>
<dbReference type="InterPro" id="IPR011047">
    <property type="entry name" value="Quinoprotein_ADH-like_sf"/>
</dbReference>
<dbReference type="SUPFAM" id="SSF49503">
    <property type="entry name" value="Cupredoxins"/>
    <property type="match status" value="1"/>
</dbReference>
<protein>
    <submittedName>
        <fullName evidence="6">PQQ-binding-like beta-propeller repeat protein</fullName>
    </submittedName>
</protein>
<proteinExistence type="inferred from homology"/>
<dbReference type="AlphaFoldDB" id="A0A6I4NUG7"/>
<comment type="similarity">
    <text evidence="2">Belongs to the bacterial PQQ dehydrogenase family.</text>
</comment>
<feature type="region of interest" description="Disordered" evidence="4">
    <location>
        <begin position="41"/>
        <end position="75"/>
    </location>
</feature>
<evidence type="ECO:0000259" key="5">
    <source>
        <dbReference type="Pfam" id="PF01011"/>
    </source>
</evidence>
<evidence type="ECO:0000256" key="3">
    <source>
        <dbReference type="ARBA" id="ARBA00023002"/>
    </source>
</evidence>
<keyword evidence="3" id="KW-0560">Oxidoreductase</keyword>
<sequence>MQRQRRMPGGRPRRLMTRLGLAGAVGLLAAGLVATPALGVGGPNHGGGPGHGGGHGPKPDPVPSAELTGLEPTGADMPTVGGNLGNQHYSGLTQITKRNLDRLAPEWETHVSAVAPASDDTGQQTTPIVVDGVIYVDTPSGGVIAVDGKTGAAVWKWEPTEFAASGTRRGVAAGEGKIFTLADGDRVVALDQATGQQAWVVQPTGPNGEFLGNFDRVATVYWDGIVYAHAANGDRAAVVALDASDGSYLWHFFGGPQRGVVYTDVNGNSVDAGGTWGELLPDGTDCALVGGSTPWMHGAVDPELGMYYMTFGNARSCTSSQNGSLRPGDNLFSSTLVAVDMTTGDYKWHYQSIRHDVWDMDNVHPPTLADIRVPVAADGNGKGKGKPKTEERKVLFYGSKSGHQFVLDRTNGTPVLPVVDKPMITDSRQAHAETQPFPVNRLLPECIVYEPLDPENIPGDPWRAVPNYNGYQPDAEGNLVFNPESYVKADEPFLTYPEGSSGHREGCMYDPQFDLPILSTTSQNGGADWSNNAYSHETNLVYYPYGTNPVAHYNGAASNGLRAIGQYQTGGILAYDASTGEVAWQNHLGTDMSHGQGPLVTATDLLFVGQIDGRVLAMDASDGDVLWDFQTGSGIAGAPITYEIDGEQYVAVIAAGSTNPYGGSITAGDSLWAFKLGGDYRTASGSQEGPDTSPLTIRRPVSGAAVDGAGVANTVLLARTSRTADTAAARDSVATNAMQPTHLRVPVGTTVTFTNPGAETFPNFPNAKEHCATQFFEGEFAFRLQPGESATHTFDRAGEYFFNDCTDPRPTGKIEVVLTPTDVPGALTFSRSSLDLMARSGLFTGVRGTATAEFAIPAGHRYESGAVLVTPLGRTPVEAESVKTRGGKLFVEFDKADLDQNVPTGSTQLTLRANFLVGGEQVQLTSTATVTVVK</sequence>
<name>A0A6I4NUG7_9MICO</name>
<dbReference type="SMART" id="SM00564">
    <property type="entry name" value="PQQ"/>
    <property type="match status" value="6"/>
</dbReference>
<dbReference type="InterPro" id="IPR018391">
    <property type="entry name" value="PQQ_b-propeller_rpt"/>
</dbReference>
<dbReference type="SUPFAM" id="SSF50998">
    <property type="entry name" value="Quinoprotein alcohol dehydrogenase-like"/>
    <property type="match status" value="1"/>
</dbReference>
<reference evidence="6 7" key="1">
    <citation type="submission" date="2019-12" db="EMBL/GenBank/DDBJ databases">
        <authorList>
            <person name="Kim Y.S."/>
        </authorList>
    </citation>
    <scope>NUCLEOTIDE SEQUENCE [LARGE SCALE GENOMIC DNA]</scope>
    <source>
        <strain evidence="6 7">MMS17-SY077</strain>
    </source>
</reference>
<feature type="domain" description="Pyrrolo-quinoline quinone repeat" evidence="5">
    <location>
        <begin position="78"/>
        <end position="650"/>
    </location>
</feature>
<evidence type="ECO:0000256" key="4">
    <source>
        <dbReference type="SAM" id="MobiDB-lite"/>
    </source>
</evidence>
<evidence type="ECO:0000313" key="7">
    <source>
        <dbReference type="Proteomes" id="UP000438182"/>
    </source>
</evidence>
<comment type="caution">
    <text evidence="6">The sequence shown here is derived from an EMBL/GenBank/DDBJ whole genome shotgun (WGS) entry which is preliminary data.</text>
</comment>
<gene>
    <name evidence="6" type="ORF">GB864_04820</name>
</gene>
<dbReference type="Gene3D" id="2.140.10.10">
    <property type="entry name" value="Quinoprotein alcohol dehydrogenase-like superfamily"/>
    <property type="match status" value="2"/>
</dbReference>
<accession>A0A6I4NUG7</accession>